<reference evidence="1 2" key="1">
    <citation type="submission" date="2020-01" db="EMBL/GenBank/DDBJ databases">
        <title>Insect and environment-associated Actinomycetes.</title>
        <authorList>
            <person name="Currrie C."/>
            <person name="Chevrette M."/>
            <person name="Carlson C."/>
            <person name="Stubbendieck R."/>
            <person name="Wendt-Pienkowski E."/>
        </authorList>
    </citation>
    <scope>NUCLEOTIDE SEQUENCE [LARGE SCALE GENOMIC DNA]</scope>
    <source>
        <strain evidence="1 2">SID8386</strain>
    </source>
</reference>
<comment type="caution">
    <text evidence="1">The sequence shown here is derived from an EMBL/GenBank/DDBJ whole genome shotgun (WGS) entry which is preliminary data.</text>
</comment>
<sequence length="331" mass="36428">MLDQAHDRTLATLPCDADPRWIVDWLYALGNVASLEPTRTGEATSYDDYPRYRIAPGHRLTPEDVSLRRASHTAIVAAARQALDSPQQLPPMQVSIPGPLDLAYLCFGTPARTLANVDVLREAIQHDINEIHHRWGDEVVFQFETPATLAILDRVPHSLQSAAAALLAGQITRVIRDSPTDATWILHLCHGDLNHKPLVTPPDLAHAVRVIRAVHRQLTRLGLPMPRIHIPMYTGTTAPSTNAAYYRALRRLPDDIEVIAGLVDEHHPDESARALELAENALGRRVTAVAAACGHGRRNPADATANAELAHTLADSPHRRFARHHRAGRTA</sequence>
<protein>
    <submittedName>
        <fullName evidence="1">Uncharacterized protein</fullName>
    </submittedName>
</protein>
<accession>A0ABX0C2B0</accession>
<evidence type="ECO:0000313" key="1">
    <source>
        <dbReference type="EMBL" id="NEC59185.1"/>
    </source>
</evidence>
<dbReference type="Gene3D" id="3.20.20.210">
    <property type="match status" value="1"/>
</dbReference>
<evidence type="ECO:0000313" key="2">
    <source>
        <dbReference type="Proteomes" id="UP000470404"/>
    </source>
</evidence>
<gene>
    <name evidence="1" type="ORF">G3I59_27255</name>
</gene>
<dbReference type="RefSeq" id="WP_067593207.1">
    <property type="nucleotide sequence ID" value="NZ_JAAGNC010000137.1"/>
</dbReference>
<proteinExistence type="predicted"/>
<keyword evidence="2" id="KW-1185">Reference proteome</keyword>
<dbReference type="InterPro" id="IPR038071">
    <property type="entry name" value="UROD/MetE-like_sf"/>
</dbReference>
<name>A0ABX0C2B0_9PSEU</name>
<dbReference type="SUPFAM" id="SSF51726">
    <property type="entry name" value="UROD/MetE-like"/>
    <property type="match status" value="1"/>
</dbReference>
<dbReference type="EMBL" id="JAAGNC010000137">
    <property type="protein sequence ID" value="NEC59185.1"/>
    <property type="molecule type" value="Genomic_DNA"/>
</dbReference>
<dbReference type="Proteomes" id="UP000470404">
    <property type="component" value="Unassembled WGS sequence"/>
</dbReference>
<organism evidence="1 2">
    <name type="scientific">Amycolatopsis rubida</name>
    <dbReference type="NCBI Taxonomy" id="112413"/>
    <lineage>
        <taxon>Bacteria</taxon>
        <taxon>Bacillati</taxon>
        <taxon>Actinomycetota</taxon>
        <taxon>Actinomycetes</taxon>
        <taxon>Pseudonocardiales</taxon>
        <taxon>Pseudonocardiaceae</taxon>
        <taxon>Amycolatopsis</taxon>
    </lineage>
</organism>